<feature type="compositionally biased region" description="Polar residues" evidence="1">
    <location>
        <begin position="16"/>
        <end position="35"/>
    </location>
</feature>
<reference evidence="2" key="2">
    <citation type="journal article" date="2024" name="Plant">
        <title>Genomic evolution and insights into agronomic trait innovations of Sesamum species.</title>
        <authorList>
            <person name="Miao H."/>
            <person name="Wang L."/>
            <person name="Qu L."/>
            <person name="Liu H."/>
            <person name="Sun Y."/>
            <person name="Le M."/>
            <person name="Wang Q."/>
            <person name="Wei S."/>
            <person name="Zheng Y."/>
            <person name="Lin W."/>
            <person name="Duan Y."/>
            <person name="Cao H."/>
            <person name="Xiong S."/>
            <person name="Wang X."/>
            <person name="Wei L."/>
            <person name="Li C."/>
            <person name="Ma Q."/>
            <person name="Ju M."/>
            <person name="Zhao R."/>
            <person name="Li G."/>
            <person name="Mu C."/>
            <person name="Tian Q."/>
            <person name="Mei H."/>
            <person name="Zhang T."/>
            <person name="Gao T."/>
            <person name="Zhang H."/>
        </authorList>
    </citation>
    <scope>NUCLEOTIDE SEQUENCE</scope>
    <source>
        <strain evidence="2">3651</strain>
    </source>
</reference>
<organism evidence="2 3">
    <name type="scientific">Sesamum alatum</name>
    <dbReference type="NCBI Taxonomy" id="300844"/>
    <lineage>
        <taxon>Eukaryota</taxon>
        <taxon>Viridiplantae</taxon>
        <taxon>Streptophyta</taxon>
        <taxon>Embryophyta</taxon>
        <taxon>Tracheophyta</taxon>
        <taxon>Spermatophyta</taxon>
        <taxon>Magnoliopsida</taxon>
        <taxon>eudicotyledons</taxon>
        <taxon>Gunneridae</taxon>
        <taxon>Pentapetalae</taxon>
        <taxon>asterids</taxon>
        <taxon>lamiids</taxon>
        <taxon>Lamiales</taxon>
        <taxon>Pedaliaceae</taxon>
        <taxon>Sesamum</taxon>
    </lineage>
</organism>
<feature type="compositionally biased region" description="Basic and acidic residues" evidence="1">
    <location>
        <begin position="65"/>
        <end position="92"/>
    </location>
</feature>
<evidence type="ECO:0000313" key="2">
    <source>
        <dbReference type="EMBL" id="KAK4415046.1"/>
    </source>
</evidence>
<name>A0AAE1XNC7_9LAMI</name>
<accession>A0AAE1XNC7</accession>
<protein>
    <submittedName>
        <fullName evidence="2">Uncharacterized protein</fullName>
    </submittedName>
</protein>
<dbReference type="EMBL" id="JACGWO010000011">
    <property type="protein sequence ID" value="KAK4415046.1"/>
    <property type="molecule type" value="Genomic_DNA"/>
</dbReference>
<reference evidence="2" key="1">
    <citation type="submission" date="2020-06" db="EMBL/GenBank/DDBJ databases">
        <authorList>
            <person name="Li T."/>
            <person name="Hu X."/>
            <person name="Zhang T."/>
            <person name="Song X."/>
            <person name="Zhang H."/>
            <person name="Dai N."/>
            <person name="Sheng W."/>
            <person name="Hou X."/>
            <person name="Wei L."/>
        </authorList>
    </citation>
    <scope>NUCLEOTIDE SEQUENCE</scope>
    <source>
        <strain evidence="2">3651</strain>
        <tissue evidence="2">Leaf</tissue>
    </source>
</reference>
<proteinExistence type="predicted"/>
<feature type="compositionally biased region" description="Polar residues" evidence="1">
    <location>
        <begin position="118"/>
        <end position="129"/>
    </location>
</feature>
<gene>
    <name evidence="2" type="ORF">Salat_2611700</name>
</gene>
<evidence type="ECO:0000256" key="1">
    <source>
        <dbReference type="SAM" id="MobiDB-lite"/>
    </source>
</evidence>
<sequence>MERQHSQLLQPRRTHNNSSVIIKQARSNQFQNQTKIWVPKKDLPHKKSQQQEDVSRNHQNNAEDPIQKDERSKEDRRQKEKTNTSAIHKDVQDLDMEDINNRQVPNFAQGTTRKEKNQAQVEGMQSSEPDTCMKEITETGVSTSSPVENIEL</sequence>
<feature type="region of interest" description="Disordered" evidence="1">
    <location>
        <begin position="1"/>
        <end position="132"/>
    </location>
</feature>
<evidence type="ECO:0000313" key="3">
    <source>
        <dbReference type="Proteomes" id="UP001293254"/>
    </source>
</evidence>
<feature type="compositionally biased region" description="Polar residues" evidence="1">
    <location>
        <begin position="101"/>
        <end position="111"/>
    </location>
</feature>
<dbReference type="AlphaFoldDB" id="A0AAE1XNC7"/>
<comment type="caution">
    <text evidence="2">The sequence shown here is derived from an EMBL/GenBank/DDBJ whole genome shotgun (WGS) entry which is preliminary data.</text>
</comment>
<dbReference type="Proteomes" id="UP001293254">
    <property type="component" value="Unassembled WGS sequence"/>
</dbReference>
<keyword evidence="3" id="KW-1185">Reference proteome</keyword>